<keyword evidence="1" id="KW-0472">Membrane</keyword>
<gene>
    <name evidence="2" type="ORF">SAMN04488568_101267</name>
</gene>
<dbReference type="PANTHER" id="PTHR32251">
    <property type="entry name" value="3-OXO-5-ALPHA-STEROID 4-DEHYDROGENASE"/>
    <property type="match status" value="1"/>
</dbReference>
<name>A0A1G9M006_9PROT</name>
<dbReference type="Gene3D" id="1.20.120.1630">
    <property type="match status" value="1"/>
</dbReference>
<dbReference type="PROSITE" id="PS50244">
    <property type="entry name" value="S5A_REDUCTASE"/>
    <property type="match status" value="1"/>
</dbReference>
<organism evidence="2 3">
    <name type="scientific">Maricaulis salignorans</name>
    <dbReference type="NCBI Taxonomy" id="144026"/>
    <lineage>
        <taxon>Bacteria</taxon>
        <taxon>Pseudomonadati</taxon>
        <taxon>Pseudomonadota</taxon>
        <taxon>Alphaproteobacteria</taxon>
        <taxon>Maricaulales</taxon>
        <taxon>Maricaulaceae</taxon>
        <taxon>Maricaulis</taxon>
    </lineage>
</organism>
<dbReference type="Proteomes" id="UP000199759">
    <property type="component" value="Unassembled WGS sequence"/>
</dbReference>
<keyword evidence="3" id="KW-1185">Reference proteome</keyword>
<dbReference type="PANTHER" id="PTHR32251:SF17">
    <property type="entry name" value="STEROID 5-ALPHA REDUCTASE C-TERMINAL DOMAIN-CONTAINING PROTEIN"/>
    <property type="match status" value="1"/>
</dbReference>
<dbReference type="AlphaFoldDB" id="A0A1G9M006"/>
<proteinExistence type="predicted"/>
<sequence length="267" mass="29588">MGDVMMLLGSNLILLIGMMLILWAISIPLKDVSFIDSFWAFGFVLVVGLSFLLTPDSAPGRRLLLLGLTAIWGLRLGGYLFWRWRKEGPDKRYAAMFKHVKPEQKHWHSFKFVFMLQAVLLWIVSLPVQLGQVSATPAALGPLAFAGAALAVIGIFFESVGDWQMAKFKAGPESAGKVMDRGLWRYTRHPNYFGDACVWWGLFLIAAETGIGWAAIIGPILMTVLLVKWSGAALLERGLKRSRPDYDAYIARTSGFIPMPPKSGDPS</sequence>
<accession>A0A1G9M006</accession>
<evidence type="ECO:0000313" key="2">
    <source>
        <dbReference type="EMBL" id="SDL67247.1"/>
    </source>
</evidence>
<dbReference type="EMBL" id="FNHG01000001">
    <property type="protein sequence ID" value="SDL67247.1"/>
    <property type="molecule type" value="Genomic_DNA"/>
</dbReference>
<feature type="transmembrane region" description="Helical" evidence="1">
    <location>
        <begin position="112"/>
        <end position="130"/>
    </location>
</feature>
<keyword evidence="1" id="KW-0812">Transmembrane</keyword>
<dbReference type="GO" id="GO:0016020">
    <property type="term" value="C:membrane"/>
    <property type="evidence" value="ECO:0007669"/>
    <property type="project" value="TreeGrafter"/>
</dbReference>
<dbReference type="InterPro" id="IPR010721">
    <property type="entry name" value="UstE-like"/>
</dbReference>
<feature type="transmembrane region" description="Helical" evidence="1">
    <location>
        <begin position="136"/>
        <end position="157"/>
    </location>
</feature>
<evidence type="ECO:0000256" key="1">
    <source>
        <dbReference type="SAM" id="Phobius"/>
    </source>
</evidence>
<feature type="transmembrane region" description="Helical" evidence="1">
    <location>
        <begin position="189"/>
        <end position="207"/>
    </location>
</feature>
<feature type="transmembrane region" description="Helical" evidence="1">
    <location>
        <begin position="6"/>
        <end position="25"/>
    </location>
</feature>
<reference evidence="2 3" key="1">
    <citation type="submission" date="2016-10" db="EMBL/GenBank/DDBJ databases">
        <authorList>
            <person name="de Groot N.N."/>
        </authorList>
    </citation>
    <scope>NUCLEOTIDE SEQUENCE [LARGE SCALE GENOMIC DNA]</scope>
    <source>
        <strain evidence="2 3">DSM 16077</strain>
    </source>
</reference>
<feature type="transmembrane region" description="Helical" evidence="1">
    <location>
        <begin position="32"/>
        <end position="51"/>
    </location>
</feature>
<keyword evidence="1" id="KW-1133">Transmembrane helix</keyword>
<evidence type="ECO:0000313" key="3">
    <source>
        <dbReference type="Proteomes" id="UP000199759"/>
    </source>
</evidence>
<dbReference type="RefSeq" id="WP_091765581.1">
    <property type="nucleotide sequence ID" value="NZ_FNHG01000001.1"/>
</dbReference>
<dbReference type="OrthoDB" id="9779233at2"/>
<dbReference type="STRING" id="144026.SAMN04488568_101267"/>
<dbReference type="Pfam" id="PF06966">
    <property type="entry name" value="DUF1295"/>
    <property type="match status" value="1"/>
</dbReference>
<protein>
    <submittedName>
        <fullName evidence="2">Steroid 5-alpha reductase family enzyme</fullName>
    </submittedName>
</protein>
<feature type="transmembrane region" description="Helical" evidence="1">
    <location>
        <begin position="63"/>
        <end position="82"/>
    </location>
</feature>